<dbReference type="KEGG" id="amur:ADH66_11895"/>
<reference evidence="1" key="1">
    <citation type="journal article" date="2017" name="Genome Announc.">
        <title>High-Quality Whole-Genome Sequences of the Oligo-Mouse-Microbiota Bacterial Community.</title>
        <authorList>
            <person name="Garzetti D."/>
            <person name="Brugiroux S."/>
            <person name="Bunk B."/>
            <person name="Pukall R."/>
            <person name="McCoy K.D."/>
            <person name="Macpherson A.J."/>
            <person name="Stecher B."/>
        </authorList>
    </citation>
    <scope>NUCLEOTIDE SEQUENCE</scope>
    <source>
        <strain evidence="1">KB18</strain>
    </source>
</reference>
<dbReference type="EMBL" id="CP021422">
    <property type="protein sequence ID" value="ASB41297.1"/>
    <property type="molecule type" value="Genomic_DNA"/>
</dbReference>
<dbReference type="Gene3D" id="1.10.10.10">
    <property type="entry name" value="Winged helix-like DNA-binding domain superfamily/Winged helix DNA-binding domain"/>
    <property type="match status" value="1"/>
</dbReference>
<organism evidence="2 4">
    <name type="scientific">Acutalibacter muris</name>
    <dbReference type="NCBI Taxonomy" id="1796620"/>
    <lineage>
        <taxon>Bacteria</taxon>
        <taxon>Bacillati</taxon>
        <taxon>Bacillota</taxon>
        <taxon>Clostridia</taxon>
        <taxon>Eubacteriales</taxon>
        <taxon>Acutalibacteraceae</taxon>
        <taxon>Acutalibacter</taxon>
    </lineage>
</organism>
<keyword evidence="3" id="KW-1185">Reference proteome</keyword>
<evidence type="ECO:0000313" key="3">
    <source>
        <dbReference type="Proteomes" id="UP000196710"/>
    </source>
</evidence>
<evidence type="ECO:0000313" key="4">
    <source>
        <dbReference type="Proteomes" id="UP000596035"/>
    </source>
</evidence>
<dbReference type="SUPFAM" id="SSF46785">
    <property type="entry name" value="Winged helix' DNA-binding domain"/>
    <property type="match status" value="1"/>
</dbReference>
<dbReference type="AlphaFoldDB" id="A0A1Z2XS64"/>
<dbReference type="EMBL" id="CP065321">
    <property type="protein sequence ID" value="QQR31969.1"/>
    <property type="molecule type" value="Genomic_DNA"/>
</dbReference>
<dbReference type="Pfam" id="PF13730">
    <property type="entry name" value="HTH_36"/>
    <property type="match status" value="1"/>
</dbReference>
<evidence type="ECO:0000313" key="2">
    <source>
        <dbReference type="EMBL" id="QQR31969.1"/>
    </source>
</evidence>
<accession>A0A1Z2XS64</accession>
<dbReference type="Proteomes" id="UP000596035">
    <property type="component" value="Chromosome"/>
</dbReference>
<dbReference type="Proteomes" id="UP000196710">
    <property type="component" value="Chromosome"/>
</dbReference>
<proteinExistence type="predicted"/>
<evidence type="ECO:0000313" key="1">
    <source>
        <dbReference type="EMBL" id="ASB41297.1"/>
    </source>
</evidence>
<protein>
    <submittedName>
        <fullName evidence="2">Helix-turn-helix domain-containing protein</fullName>
    </submittedName>
</protein>
<reference evidence="2 4" key="3">
    <citation type="submission" date="2020-11" db="EMBL/GenBank/DDBJ databases">
        <title>Closed and high quality bacterial genomes of the OMM12 community.</title>
        <authorList>
            <person name="Marbouty M."/>
            <person name="Lamy-Besnier Q."/>
            <person name="Debarbieux L."/>
            <person name="Koszul R."/>
        </authorList>
    </citation>
    <scope>NUCLEOTIDE SEQUENCE [LARGE SCALE GENOMIC DNA]</scope>
    <source>
        <strain evidence="2 4">KB18</strain>
    </source>
</reference>
<name>A0A1Z2XS64_9FIRM</name>
<reference evidence="3" key="2">
    <citation type="submission" date="2017-05" db="EMBL/GenBank/DDBJ databases">
        <title>Improved OligoMM genomes.</title>
        <authorList>
            <person name="Garzetti D."/>
        </authorList>
    </citation>
    <scope>NUCLEOTIDE SEQUENCE [LARGE SCALE GENOMIC DNA]</scope>
    <source>
        <strain evidence="3">KB18</strain>
    </source>
</reference>
<sequence>MYNMEGLYQSDLPKRAILVYMYMSDRAGKEGQCFPSVPTIARQTKMSEATVHRAIRDLEKGGFLYVTGRQRPNGADSSNLYTLTNAEPGW</sequence>
<dbReference type="InterPro" id="IPR036390">
    <property type="entry name" value="WH_DNA-bd_sf"/>
</dbReference>
<dbReference type="InterPro" id="IPR036388">
    <property type="entry name" value="WH-like_DNA-bd_sf"/>
</dbReference>
<gene>
    <name evidence="1" type="ORF">ADH66_11895</name>
    <name evidence="2" type="ORF">I5Q82_02205</name>
</gene>